<dbReference type="CDD" id="cd13214">
    <property type="entry name" value="PH-GRAM_WBP2"/>
    <property type="match status" value="1"/>
</dbReference>
<gene>
    <name evidence="2" type="ORF">DM01DRAFT_151005</name>
</gene>
<sequence length="175" mass="19526">MSINWVTLHPDGRTPVPLPQEKMFFTQDKVSLVLDCTQPNVYPGHGTSAKWAAHGEVTISNQRVMFIAQPSTPQFQSLNVPILKFKNWKLNQPWFGANNIQGTVIPVPGGGMETHGQLTLTFQEGGAIEFTTILRNLMERMAETSETPAHLEPLPQYQASSSHDQDLPPNYNDIM</sequence>
<dbReference type="PANTHER" id="PTHR31606">
    <property type="entry name" value="WW DOMAIN BINDING PROTEIN 2, ISOFORM E"/>
    <property type="match status" value="1"/>
</dbReference>
<organism evidence="2 3">
    <name type="scientific">Hesseltinella vesiculosa</name>
    <dbReference type="NCBI Taxonomy" id="101127"/>
    <lineage>
        <taxon>Eukaryota</taxon>
        <taxon>Fungi</taxon>
        <taxon>Fungi incertae sedis</taxon>
        <taxon>Mucoromycota</taxon>
        <taxon>Mucoromycotina</taxon>
        <taxon>Mucoromycetes</taxon>
        <taxon>Mucorales</taxon>
        <taxon>Cunninghamellaceae</taxon>
        <taxon>Hesseltinella</taxon>
    </lineage>
</organism>
<dbReference type="OrthoDB" id="1259151at2759"/>
<comment type="caution">
    <text evidence="2">The sequence shown here is derived from an EMBL/GenBank/DDBJ whole genome shotgun (WGS) entry which is preliminary data.</text>
</comment>
<dbReference type="EMBL" id="MCGT01000005">
    <property type="protein sequence ID" value="ORX59777.1"/>
    <property type="molecule type" value="Genomic_DNA"/>
</dbReference>
<dbReference type="GO" id="GO:0003713">
    <property type="term" value="F:transcription coactivator activity"/>
    <property type="evidence" value="ECO:0007669"/>
    <property type="project" value="InterPro"/>
</dbReference>
<dbReference type="GO" id="GO:0005634">
    <property type="term" value="C:nucleus"/>
    <property type="evidence" value="ECO:0007669"/>
    <property type="project" value="TreeGrafter"/>
</dbReference>
<feature type="region of interest" description="Disordered" evidence="1">
    <location>
        <begin position="156"/>
        <end position="175"/>
    </location>
</feature>
<dbReference type="InterPro" id="IPR044852">
    <property type="entry name" value="WBP2-like"/>
</dbReference>
<reference evidence="2 3" key="1">
    <citation type="submission" date="2016-07" db="EMBL/GenBank/DDBJ databases">
        <title>Pervasive Adenine N6-methylation of Active Genes in Fungi.</title>
        <authorList>
            <consortium name="DOE Joint Genome Institute"/>
            <person name="Mondo S.J."/>
            <person name="Dannebaum R.O."/>
            <person name="Kuo R.C."/>
            <person name="Labutti K."/>
            <person name="Haridas S."/>
            <person name="Kuo A."/>
            <person name="Salamov A."/>
            <person name="Ahrendt S.R."/>
            <person name="Lipzen A."/>
            <person name="Sullivan W."/>
            <person name="Andreopoulos W.B."/>
            <person name="Clum A."/>
            <person name="Lindquist E."/>
            <person name="Daum C."/>
            <person name="Ramamoorthy G.K."/>
            <person name="Gryganskyi A."/>
            <person name="Culley D."/>
            <person name="Magnuson J.K."/>
            <person name="James T.Y."/>
            <person name="O'Malley M.A."/>
            <person name="Stajich J.E."/>
            <person name="Spatafora J.W."/>
            <person name="Visel A."/>
            <person name="Grigoriev I.V."/>
        </authorList>
    </citation>
    <scope>NUCLEOTIDE SEQUENCE [LARGE SCALE GENOMIC DNA]</scope>
    <source>
        <strain evidence="2 3">NRRL 3301</strain>
    </source>
</reference>
<dbReference type="SUPFAM" id="SSF50729">
    <property type="entry name" value="PH domain-like"/>
    <property type="match status" value="1"/>
</dbReference>
<dbReference type="Proteomes" id="UP000242146">
    <property type="component" value="Unassembled WGS sequence"/>
</dbReference>
<evidence type="ECO:0000313" key="3">
    <source>
        <dbReference type="Proteomes" id="UP000242146"/>
    </source>
</evidence>
<name>A0A1X2GRK4_9FUNG</name>
<evidence type="ECO:0000313" key="2">
    <source>
        <dbReference type="EMBL" id="ORX59777.1"/>
    </source>
</evidence>
<proteinExistence type="predicted"/>
<dbReference type="AlphaFoldDB" id="A0A1X2GRK4"/>
<dbReference type="PANTHER" id="PTHR31606:SF1">
    <property type="entry name" value="WW DOMAIN BINDING PROTEIN 2, ISOFORM E"/>
    <property type="match status" value="1"/>
</dbReference>
<evidence type="ECO:0008006" key="4">
    <source>
        <dbReference type="Google" id="ProtNLM"/>
    </source>
</evidence>
<dbReference type="STRING" id="101127.A0A1X2GRK4"/>
<dbReference type="GO" id="GO:0031490">
    <property type="term" value="F:chromatin DNA binding"/>
    <property type="evidence" value="ECO:0007669"/>
    <property type="project" value="TreeGrafter"/>
</dbReference>
<evidence type="ECO:0000256" key="1">
    <source>
        <dbReference type="SAM" id="MobiDB-lite"/>
    </source>
</evidence>
<keyword evidence="3" id="KW-1185">Reference proteome</keyword>
<accession>A0A1X2GRK4</accession>
<protein>
    <recommendedName>
        <fullName evidence="4">GRAM domain-containing protein</fullName>
    </recommendedName>
</protein>